<dbReference type="InterPro" id="IPR011856">
    <property type="entry name" value="tRNA_endonuc-like_dom_sf"/>
</dbReference>
<dbReference type="EMBL" id="SNYJ01000008">
    <property type="protein sequence ID" value="TDQ39221.1"/>
    <property type="molecule type" value="Genomic_DNA"/>
</dbReference>
<comment type="caution">
    <text evidence="5">The sequence shown here is derived from an EMBL/GenBank/DDBJ whole genome shotgun (WGS) entry which is preliminary data.</text>
</comment>
<evidence type="ECO:0000256" key="2">
    <source>
        <dbReference type="ARBA" id="ARBA00022722"/>
    </source>
</evidence>
<proteinExistence type="predicted"/>
<dbReference type="RefSeq" id="WP_133580649.1">
    <property type="nucleotide sequence ID" value="NZ_SNYJ01000008.1"/>
</dbReference>
<evidence type="ECO:0000259" key="4">
    <source>
        <dbReference type="SMART" id="SM00990"/>
    </source>
</evidence>
<evidence type="ECO:0000256" key="3">
    <source>
        <dbReference type="ARBA" id="ARBA00022801"/>
    </source>
</evidence>
<comment type="cofactor">
    <cofactor evidence="1">
        <name>Mg(2+)</name>
        <dbReference type="ChEBI" id="CHEBI:18420"/>
    </cofactor>
</comment>
<protein>
    <recommendedName>
        <fullName evidence="4">VRR-NUC domain-containing protein</fullName>
    </recommendedName>
</protein>
<reference evidence="5 6" key="1">
    <citation type="submission" date="2019-03" db="EMBL/GenBank/DDBJ databases">
        <title>Genomic Encyclopedia of Type Strains, Phase IV (KMG-IV): sequencing the most valuable type-strain genomes for metagenomic binning, comparative biology and taxonomic classification.</title>
        <authorList>
            <person name="Goeker M."/>
        </authorList>
    </citation>
    <scope>NUCLEOTIDE SEQUENCE [LARGE SCALE GENOMIC DNA]</scope>
    <source>
        <strain evidence="5 6">DSM 28697</strain>
    </source>
</reference>
<evidence type="ECO:0000256" key="1">
    <source>
        <dbReference type="ARBA" id="ARBA00001946"/>
    </source>
</evidence>
<dbReference type="GO" id="GO:0016788">
    <property type="term" value="F:hydrolase activity, acting on ester bonds"/>
    <property type="evidence" value="ECO:0007669"/>
    <property type="project" value="InterPro"/>
</dbReference>
<organism evidence="5 6">
    <name type="scientific">Aureibacillus halotolerans</name>
    <dbReference type="NCBI Taxonomy" id="1508390"/>
    <lineage>
        <taxon>Bacteria</taxon>
        <taxon>Bacillati</taxon>
        <taxon>Bacillota</taxon>
        <taxon>Bacilli</taxon>
        <taxon>Bacillales</taxon>
        <taxon>Bacillaceae</taxon>
        <taxon>Aureibacillus</taxon>
    </lineage>
</organism>
<dbReference type="SMART" id="SM00990">
    <property type="entry name" value="VRR_NUC"/>
    <property type="match status" value="1"/>
</dbReference>
<evidence type="ECO:0000313" key="6">
    <source>
        <dbReference type="Proteomes" id="UP000295632"/>
    </source>
</evidence>
<dbReference type="OrthoDB" id="6706702at2"/>
<dbReference type="GO" id="GO:0004518">
    <property type="term" value="F:nuclease activity"/>
    <property type="evidence" value="ECO:0007669"/>
    <property type="project" value="UniProtKB-KW"/>
</dbReference>
<dbReference type="Gene3D" id="3.40.1350.10">
    <property type="match status" value="1"/>
</dbReference>
<dbReference type="Proteomes" id="UP000295632">
    <property type="component" value="Unassembled WGS sequence"/>
</dbReference>
<accession>A0A4R6TZZ0</accession>
<feature type="domain" description="VRR-NUC" evidence="4">
    <location>
        <begin position="1"/>
        <end position="81"/>
    </location>
</feature>
<keyword evidence="2" id="KW-0540">Nuclease</keyword>
<evidence type="ECO:0000313" key="5">
    <source>
        <dbReference type="EMBL" id="TDQ39221.1"/>
    </source>
</evidence>
<keyword evidence="3" id="KW-0378">Hydrolase</keyword>
<sequence length="91" mass="10771">MRERQVEKYLKTNIERLGWKCLKFESPGYAGVPDRICLLPGGRTVYVECKRPGENLRKLQQKRKKDFEALGHEVFKVDDYDSVDRLIDRIK</sequence>
<keyword evidence="6" id="KW-1185">Reference proteome</keyword>
<name>A0A4R6TZZ0_9BACI</name>
<dbReference type="GO" id="GO:0003676">
    <property type="term" value="F:nucleic acid binding"/>
    <property type="evidence" value="ECO:0007669"/>
    <property type="project" value="InterPro"/>
</dbReference>
<dbReference type="AlphaFoldDB" id="A0A4R6TZZ0"/>
<gene>
    <name evidence="5" type="ORF">EV213_108173</name>
</gene>
<dbReference type="InterPro" id="IPR014883">
    <property type="entry name" value="VRR_NUC"/>
</dbReference>